<comment type="caution">
    <text evidence="9">The sequence shown here is derived from an EMBL/GenBank/DDBJ whole genome shotgun (WGS) entry which is preliminary data.</text>
</comment>
<protein>
    <recommendedName>
        <fullName evidence="7">Spermidine/putrescine import ATP-binding protein PotA</fullName>
        <ecNumber evidence="7">7.6.2.11</ecNumber>
    </recommendedName>
</protein>
<dbReference type="Gene3D" id="2.40.50.140">
    <property type="entry name" value="Nucleic acid-binding proteins"/>
    <property type="match status" value="1"/>
</dbReference>
<dbReference type="PROSITE" id="PS00211">
    <property type="entry name" value="ABC_TRANSPORTER_1"/>
    <property type="match status" value="1"/>
</dbReference>
<dbReference type="Proteomes" id="UP001279642">
    <property type="component" value="Unassembled WGS sequence"/>
</dbReference>
<evidence type="ECO:0000256" key="2">
    <source>
        <dbReference type="ARBA" id="ARBA00022475"/>
    </source>
</evidence>
<keyword evidence="5 7" id="KW-1278">Translocase</keyword>
<dbReference type="PANTHER" id="PTHR42781">
    <property type="entry name" value="SPERMIDINE/PUTRESCINE IMPORT ATP-BINDING PROTEIN POTA"/>
    <property type="match status" value="1"/>
</dbReference>
<dbReference type="RefSeq" id="WP_320508823.1">
    <property type="nucleotide sequence ID" value="NZ_JAXCLW010000003.1"/>
</dbReference>
<dbReference type="SUPFAM" id="SSF50331">
    <property type="entry name" value="MOP-like"/>
    <property type="match status" value="1"/>
</dbReference>
<dbReference type="InterPro" id="IPR003593">
    <property type="entry name" value="AAA+_ATPase"/>
</dbReference>
<dbReference type="InterPro" id="IPR027417">
    <property type="entry name" value="P-loop_NTPase"/>
</dbReference>
<dbReference type="PANTHER" id="PTHR42781:SF4">
    <property type="entry name" value="SPERMIDINE_PUTRESCINE IMPORT ATP-BINDING PROTEIN POTA"/>
    <property type="match status" value="1"/>
</dbReference>
<comment type="function">
    <text evidence="7">Part of the ABC transporter complex PotABCD involved in spermidine/putrescine import. Responsible for energy coupling to the transport system.</text>
</comment>
<sequence>MNAISKDPMIVVSNVRKSFGSVHAVDGIDLTIGTGEFFALLGPSGCGKTTLLRMLAGFEAPTSGEIYIDGEGMATVPPNLRPTNMVFQSYAIFPHLNVRQNIGYGLLKKGLSKSEIRSRVDEMLELTRLPGLDNRAATQLSGGQRQRVALARALICRPKVLLLDEPLGALDKQLREEMQIELRQIQRSVGITFVFVTHDQEEALAMADRVAMMSAGKVAQVGTASDLYERPVSTEVARFVGTINLFPGQVREVRDHVTVDAGAAGMIVVPTGGRTVRAGDRVVVAVRPEKMSLDARETDAGSNTVKARVLSASYVGDRTYYHLELANAVQRLAVASLNRSPVNGGAVNTGQEMRVTWPHQNGILLQA</sequence>
<dbReference type="SMART" id="SM00382">
    <property type="entry name" value="AAA"/>
    <property type="match status" value="1"/>
</dbReference>
<comment type="subunit">
    <text evidence="7">The complex is composed of two ATP-binding proteins (PotA), two transmembrane proteins (PotB and PotC) and a solute-binding protein (PotD).</text>
</comment>
<accession>A0ABU5EBN0</accession>
<keyword evidence="2 7" id="KW-1003">Cell membrane</keyword>
<keyword evidence="3 7" id="KW-0547">Nucleotide-binding</keyword>
<keyword evidence="10" id="KW-1185">Reference proteome</keyword>
<dbReference type="InterPro" id="IPR050093">
    <property type="entry name" value="ABC_SmlMolc_Importer"/>
</dbReference>
<evidence type="ECO:0000313" key="9">
    <source>
        <dbReference type="EMBL" id="MDY0883756.1"/>
    </source>
</evidence>
<organism evidence="9 10">
    <name type="scientific">Dongia soli</name>
    <dbReference type="NCBI Taxonomy" id="600628"/>
    <lineage>
        <taxon>Bacteria</taxon>
        <taxon>Pseudomonadati</taxon>
        <taxon>Pseudomonadota</taxon>
        <taxon>Alphaproteobacteria</taxon>
        <taxon>Rhodospirillales</taxon>
        <taxon>Dongiaceae</taxon>
        <taxon>Dongia</taxon>
    </lineage>
</organism>
<dbReference type="InterPro" id="IPR013611">
    <property type="entry name" value="Transp-assoc_OB_typ2"/>
</dbReference>
<dbReference type="EC" id="7.6.2.11" evidence="7"/>
<evidence type="ECO:0000256" key="1">
    <source>
        <dbReference type="ARBA" id="ARBA00022448"/>
    </source>
</evidence>
<dbReference type="Gene3D" id="2.40.50.100">
    <property type="match status" value="1"/>
</dbReference>
<proteinExistence type="inferred from homology"/>
<evidence type="ECO:0000256" key="7">
    <source>
        <dbReference type="RuleBase" id="RU364083"/>
    </source>
</evidence>
<dbReference type="NCBIfam" id="TIGR01187">
    <property type="entry name" value="potA"/>
    <property type="match status" value="1"/>
</dbReference>
<dbReference type="InterPro" id="IPR008995">
    <property type="entry name" value="Mo/tungstate-bd_C_term_dom"/>
</dbReference>
<comment type="similarity">
    <text evidence="7">Belongs to the ABC transporter superfamily. Spermidine/putrescine importer (TC 3.A.1.11.1) family.</text>
</comment>
<dbReference type="InterPro" id="IPR012340">
    <property type="entry name" value="NA-bd_OB-fold"/>
</dbReference>
<evidence type="ECO:0000256" key="6">
    <source>
        <dbReference type="ARBA" id="ARBA00023136"/>
    </source>
</evidence>
<dbReference type="Pfam" id="PF00005">
    <property type="entry name" value="ABC_tran"/>
    <property type="match status" value="1"/>
</dbReference>
<dbReference type="EMBL" id="JAXCLW010000003">
    <property type="protein sequence ID" value="MDY0883756.1"/>
    <property type="molecule type" value="Genomic_DNA"/>
</dbReference>
<name>A0ABU5EBN0_9PROT</name>
<dbReference type="GO" id="GO:0005524">
    <property type="term" value="F:ATP binding"/>
    <property type="evidence" value="ECO:0007669"/>
    <property type="project" value="UniProtKB-KW"/>
</dbReference>
<dbReference type="InterPro" id="IPR005893">
    <property type="entry name" value="PotA-like"/>
</dbReference>
<reference evidence="9 10" key="1">
    <citation type="journal article" date="2016" name="Antonie Van Leeuwenhoek">
        <title>Dongia soli sp. nov., isolated from soil from Dokdo, Korea.</title>
        <authorList>
            <person name="Kim D.U."/>
            <person name="Lee H."/>
            <person name="Kim H."/>
            <person name="Kim S.G."/>
            <person name="Ka J.O."/>
        </authorList>
    </citation>
    <scope>NUCLEOTIDE SEQUENCE [LARGE SCALE GENOMIC DNA]</scope>
    <source>
        <strain evidence="9 10">D78</strain>
    </source>
</reference>
<evidence type="ECO:0000313" key="10">
    <source>
        <dbReference type="Proteomes" id="UP001279642"/>
    </source>
</evidence>
<keyword evidence="1 7" id="KW-0813">Transport</keyword>
<gene>
    <name evidence="7" type="primary">potA</name>
    <name evidence="9" type="ORF">SMD27_12960</name>
</gene>
<keyword evidence="6 7" id="KW-0472">Membrane</keyword>
<dbReference type="Gene3D" id="3.40.50.300">
    <property type="entry name" value="P-loop containing nucleotide triphosphate hydrolases"/>
    <property type="match status" value="1"/>
</dbReference>
<comment type="catalytic activity">
    <reaction evidence="7">
        <text>ATP + H2O + polyamine-[polyamine-binding protein]Side 1 = ADP + phosphate + polyamineSide 2 + [polyamine-binding protein]Side 1.</text>
        <dbReference type="EC" id="7.6.2.11"/>
    </reaction>
</comment>
<keyword evidence="4 7" id="KW-0067">ATP-binding</keyword>
<dbReference type="PROSITE" id="PS50893">
    <property type="entry name" value="ABC_TRANSPORTER_2"/>
    <property type="match status" value="1"/>
</dbReference>
<evidence type="ECO:0000256" key="3">
    <source>
        <dbReference type="ARBA" id="ARBA00022741"/>
    </source>
</evidence>
<evidence type="ECO:0000256" key="4">
    <source>
        <dbReference type="ARBA" id="ARBA00022840"/>
    </source>
</evidence>
<dbReference type="InterPro" id="IPR003439">
    <property type="entry name" value="ABC_transporter-like_ATP-bd"/>
</dbReference>
<evidence type="ECO:0000256" key="5">
    <source>
        <dbReference type="ARBA" id="ARBA00022967"/>
    </source>
</evidence>
<dbReference type="Pfam" id="PF08402">
    <property type="entry name" value="TOBE_2"/>
    <property type="match status" value="1"/>
</dbReference>
<evidence type="ECO:0000259" key="8">
    <source>
        <dbReference type="PROSITE" id="PS50893"/>
    </source>
</evidence>
<feature type="domain" description="ABC transporter" evidence="8">
    <location>
        <begin position="10"/>
        <end position="240"/>
    </location>
</feature>
<dbReference type="SUPFAM" id="SSF52540">
    <property type="entry name" value="P-loop containing nucleoside triphosphate hydrolases"/>
    <property type="match status" value="1"/>
</dbReference>
<dbReference type="InterPro" id="IPR017871">
    <property type="entry name" value="ABC_transporter-like_CS"/>
</dbReference>